<comment type="caution">
    <text evidence="1">The sequence shown here is derived from an EMBL/GenBank/DDBJ whole genome shotgun (WGS) entry which is preliminary data.</text>
</comment>
<name>A0ABS7MLG7_9ACTN</name>
<evidence type="ECO:0000313" key="1">
    <source>
        <dbReference type="EMBL" id="MBY4798222.1"/>
    </source>
</evidence>
<dbReference type="EMBL" id="JAIMFO010000008">
    <property type="protein sequence ID" value="MBY4798222.1"/>
    <property type="molecule type" value="Genomic_DNA"/>
</dbReference>
<proteinExistence type="predicted"/>
<evidence type="ECO:0000313" key="2">
    <source>
        <dbReference type="Proteomes" id="UP000700908"/>
    </source>
</evidence>
<keyword evidence="2" id="KW-1185">Reference proteome</keyword>
<dbReference type="Proteomes" id="UP000700908">
    <property type="component" value="Unassembled WGS sequence"/>
</dbReference>
<accession>A0ABS7MLG7</accession>
<gene>
    <name evidence="1" type="ORF">K6V98_07670</name>
</gene>
<dbReference type="RefSeq" id="WP_222199938.1">
    <property type="nucleotide sequence ID" value="NZ_JAIMFO010000008.1"/>
</dbReference>
<reference evidence="1 2" key="1">
    <citation type="submission" date="2021-08" db="EMBL/GenBank/DDBJ databases">
        <title>Collinsella faecalis sp. nov. isolated from swine faeces.</title>
        <authorList>
            <person name="Oh B.S."/>
            <person name="Lee J.H."/>
        </authorList>
    </citation>
    <scope>NUCLEOTIDE SEQUENCE [LARGE SCALE GENOMIC DNA]</scope>
    <source>
        <strain evidence="1 2">AGMB00827</strain>
    </source>
</reference>
<organism evidence="1 2">
    <name type="scientific">Collinsella ureilytica</name>
    <dbReference type="NCBI Taxonomy" id="2869515"/>
    <lineage>
        <taxon>Bacteria</taxon>
        <taxon>Bacillati</taxon>
        <taxon>Actinomycetota</taxon>
        <taxon>Coriobacteriia</taxon>
        <taxon>Coriobacteriales</taxon>
        <taxon>Coriobacteriaceae</taxon>
        <taxon>Collinsella</taxon>
    </lineage>
</organism>
<protein>
    <submittedName>
        <fullName evidence="1">Uncharacterized protein</fullName>
    </submittedName>
</protein>
<sequence length="79" mass="8908">MAKSEKKSQKTPEEKCTEIMQGIDAYGFDIPDDVRAQIERQITEKTEDPIDIGRFTKEFFAFSGVSFSQMGVSILLSIV</sequence>